<name>A0A9W6N9R5_9HYPH</name>
<dbReference type="EMBL" id="BSFM01000004">
    <property type="protein sequence ID" value="GLK82873.1"/>
    <property type="molecule type" value="Genomic_DNA"/>
</dbReference>
<organism evidence="2 3">
    <name type="scientific">Ancylobacter defluvii</name>
    <dbReference type="NCBI Taxonomy" id="1282440"/>
    <lineage>
        <taxon>Bacteria</taxon>
        <taxon>Pseudomonadati</taxon>
        <taxon>Pseudomonadota</taxon>
        <taxon>Alphaproteobacteria</taxon>
        <taxon>Hyphomicrobiales</taxon>
        <taxon>Xanthobacteraceae</taxon>
        <taxon>Ancylobacter</taxon>
    </lineage>
</organism>
<evidence type="ECO:0000256" key="1">
    <source>
        <dbReference type="SAM" id="MobiDB-lite"/>
    </source>
</evidence>
<keyword evidence="3" id="KW-1185">Reference proteome</keyword>
<gene>
    <name evidence="2" type="ORF">GCM10017653_09420</name>
</gene>
<sequence>MPDNLYTYAETPPPRRRRRTPPVSTPMTVTDDWPEYIPVTEAEIAVFDAWFGDILEELIQGE</sequence>
<comment type="caution">
    <text evidence="2">The sequence shown here is derived from an EMBL/GenBank/DDBJ whole genome shotgun (WGS) entry which is preliminary data.</text>
</comment>
<dbReference type="Proteomes" id="UP001143330">
    <property type="component" value="Unassembled WGS sequence"/>
</dbReference>
<accession>A0A9W6N9R5</accession>
<evidence type="ECO:0000313" key="2">
    <source>
        <dbReference type="EMBL" id="GLK82873.1"/>
    </source>
</evidence>
<protein>
    <submittedName>
        <fullName evidence="2">Uncharacterized protein</fullName>
    </submittedName>
</protein>
<reference evidence="2" key="1">
    <citation type="journal article" date="2014" name="Int. J. Syst. Evol. Microbiol.">
        <title>Complete genome sequence of Corynebacterium casei LMG S-19264T (=DSM 44701T), isolated from a smear-ripened cheese.</title>
        <authorList>
            <consortium name="US DOE Joint Genome Institute (JGI-PGF)"/>
            <person name="Walter F."/>
            <person name="Albersmeier A."/>
            <person name="Kalinowski J."/>
            <person name="Ruckert C."/>
        </authorList>
    </citation>
    <scope>NUCLEOTIDE SEQUENCE</scope>
    <source>
        <strain evidence="2">VKM B-2789</strain>
    </source>
</reference>
<proteinExistence type="predicted"/>
<reference evidence="2" key="2">
    <citation type="submission" date="2023-01" db="EMBL/GenBank/DDBJ databases">
        <authorList>
            <person name="Sun Q."/>
            <person name="Evtushenko L."/>
        </authorList>
    </citation>
    <scope>NUCLEOTIDE SEQUENCE</scope>
    <source>
        <strain evidence="2">VKM B-2789</strain>
    </source>
</reference>
<evidence type="ECO:0000313" key="3">
    <source>
        <dbReference type="Proteomes" id="UP001143330"/>
    </source>
</evidence>
<feature type="region of interest" description="Disordered" evidence="1">
    <location>
        <begin position="1"/>
        <end position="27"/>
    </location>
</feature>
<dbReference type="AlphaFoldDB" id="A0A9W6N9R5"/>